<evidence type="ECO:0000313" key="2">
    <source>
        <dbReference type="Proteomes" id="UP000092024"/>
    </source>
</evidence>
<evidence type="ECO:0008006" key="3">
    <source>
        <dbReference type="Google" id="ProtNLM"/>
    </source>
</evidence>
<dbReference type="AlphaFoldDB" id="A0A1A5YQX9"/>
<sequence length="121" mass="13400">MVLFMGLLAACSPTQSDAITSMASSEEGAYSIYVFWDGEQTDLQPLLDEALTVINSDKVMNSLKISNITIVSLNDKAQPYPYKKLFDIKESPTLILLDTEKVLLQTGNLEDLYDFVDNAAK</sequence>
<proteinExistence type="predicted"/>
<reference evidence="1 2" key="1">
    <citation type="submission" date="2016-05" db="EMBL/GenBank/DDBJ databases">
        <title>Paenibacillus oryzae. sp. nov., isolated from the rice root.</title>
        <authorList>
            <person name="Zhang J."/>
            <person name="Zhang X."/>
        </authorList>
    </citation>
    <scope>NUCLEOTIDE SEQUENCE [LARGE SCALE GENOMIC DNA]</scope>
    <source>
        <strain evidence="1 2">1DrF-4</strain>
    </source>
</reference>
<dbReference type="Proteomes" id="UP000092024">
    <property type="component" value="Unassembled WGS sequence"/>
</dbReference>
<gene>
    <name evidence="1" type="ORF">A7K91_18755</name>
</gene>
<comment type="caution">
    <text evidence="1">The sequence shown here is derived from an EMBL/GenBank/DDBJ whole genome shotgun (WGS) entry which is preliminary data.</text>
</comment>
<name>A0A1A5YQX9_9BACL</name>
<dbReference type="STRING" id="1844972.A7K91_18755"/>
<evidence type="ECO:0000313" key="1">
    <source>
        <dbReference type="EMBL" id="OBR67974.1"/>
    </source>
</evidence>
<protein>
    <recommendedName>
        <fullName evidence="3">Thioredoxin domain-containing protein</fullName>
    </recommendedName>
</protein>
<organism evidence="1 2">
    <name type="scientific">Paenibacillus oryzae</name>
    <dbReference type="NCBI Taxonomy" id="1844972"/>
    <lineage>
        <taxon>Bacteria</taxon>
        <taxon>Bacillati</taxon>
        <taxon>Bacillota</taxon>
        <taxon>Bacilli</taxon>
        <taxon>Bacillales</taxon>
        <taxon>Paenibacillaceae</taxon>
        <taxon>Paenibacillus</taxon>
    </lineage>
</organism>
<accession>A0A1A5YQX9</accession>
<dbReference type="EMBL" id="LYPA01000030">
    <property type="protein sequence ID" value="OBR67974.1"/>
    <property type="molecule type" value="Genomic_DNA"/>
</dbReference>
<keyword evidence="2" id="KW-1185">Reference proteome</keyword>